<keyword evidence="2" id="KW-1185">Reference proteome</keyword>
<organism evidence="1 2">
    <name type="scientific">Paraoerskovia sediminicola</name>
    <dbReference type="NCBI Taxonomy" id="1138587"/>
    <lineage>
        <taxon>Bacteria</taxon>
        <taxon>Bacillati</taxon>
        <taxon>Actinomycetota</taxon>
        <taxon>Actinomycetes</taxon>
        <taxon>Micrococcales</taxon>
        <taxon>Cellulomonadaceae</taxon>
        <taxon>Paraoerskovia</taxon>
    </lineage>
</organism>
<gene>
    <name evidence="1" type="ORF">GCM10025865_21400</name>
</gene>
<name>A0ABN6XGU5_9CELL</name>
<dbReference type="Proteomes" id="UP001321475">
    <property type="component" value="Chromosome"/>
</dbReference>
<accession>A0ABN6XGU5</accession>
<reference evidence="2" key="1">
    <citation type="journal article" date="2019" name="Int. J. Syst. Evol. Microbiol.">
        <title>The Global Catalogue of Microorganisms (GCM) 10K type strain sequencing project: providing services to taxonomists for standard genome sequencing and annotation.</title>
        <authorList>
            <consortium name="The Broad Institute Genomics Platform"/>
            <consortium name="The Broad Institute Genome Sequencing Center for Infectious Disease"/>
            <person name="Wu L."/>
            <person name="Ma J."/>
        </authorList>
    </citation>
    <scope>NUCLEOTIDE SEQUENCE [LARGE SCALE GENOMIC DNA]</scope>
    <source>
        <strain evidence="2">NBRC 108565</strain>
    </source>
</reference>
<dbReference type="EMBL" id="AP027729">
    <property type="protein sequence ID" value="BDZ42841.1"/>
    <property type="molecule type" value="Genomic_DNA"/>
</dbReference>
<proteinExistence type="predicted"/>
<sequence>MRNKVWMLARGRALTPAERVLYGGSTLVRWARTFAASSDRGVLRRAGAKGLRDGVRRGPRATAQVLAGLGPVSDDVAALEGSPGTKVRRG</sequence>
<evidence type="ECO:0000313" key="2">
    <source>
        <dbReference type="Proteomes" id="UP001321475"/>
    </source>
</evidence>
<protein>
    <submittedName>
        <fullName evidence="1">Uncharacterized protein</fullName>
    </submittedName>
</protein>
<evidence type="ECO:0000313" key="1">
    <source>
        <dbReference type="EMBL" id="BDZ42841.1"/>
    </source>
</evidence>